<reference evidence="1" key="1">
    <citation type="submission" date="2022-02" db="EMBL/GenBank/DDBJ databases">
        <title>Plant Genome Project.</title>
        <authorList>
            <person name="Zhang R.-G."/>
        </authorList>
    </citation>
    <scope>NUCLEOTIDE SEQUENCE</scope>
    <source>
        <strain evidence="1">AT1</strain>
    </source>
</reference>
<sequence length="96" mass="10995">MRVSLLPEPKPSLKETIIRERSRNFDDPLAEIRALGKDRSKVMGLITSSFPFIVGTVCGIYIAQKYDVPNIKKVFNDAFSKAKHIEEKYRKPKRGD</sequence>
<protein>
    <submittedName>
        <fullName evidence="1">Uncharacterized protein</fullName>
    </submittedName>
</protein>
<organism evidence="1 2">
    <name type="scientific">Rhododendron molle</name>
    <name type="common">Chinese azalea</name>
    <name type="synonym">Azalea mollis</name>
    <dbReference type="NCBI Taxonomy" id="49168"/>
    <lineage>
        <taxon>Eukaryota</taxon>
        <taxon>Viridiplantae</taxon>
        <taxon>Streptophyta</taxon>
        <taxon>Embryophyta</taxon>
        <taxon>Tracheophyta</taxon>
        <taxon>Spermatophyta</taxon>
        <taxon>Magnoliopsida</taxon>
        <taxon>eudicotyledons</taxon>
        <taxon>Gunneridae</taxon>
        <taxon>Pentapetalae</taxon>
        <taxon>asterids</taxon>
        <taxon>Ericales</taxon>
        <taxon>Ericaceae</taxon>
        <taxon>Ericoideae</taxon>
        <taxon>Rhodoreae</taxon>
        <taxon>Rhododendron</taxon>
    </lineage>
</organism>
<proteinExistence type="predicted"/>
<keyword evidence="2" id="KW-1185">Reference proteome</keyword>
<name>A0ACC0MIW3_RHOML</name>
<evidence type="ECO:0000313" key="2">
    <source>
        <dbReference type="Proteomes" id="UP001062846"/>
    </source>
</evidence>
<dbReference type="Proteomes" id="UP001062846">
    <property type="component" value="Chromosome 9"/>
</dbReference>
<comment type="caution">
    <text evidence="1">The sequence shown here is derived from an EMBL/GenBank/DDBJ whole genome shotgun (WGS) entry which is preliminary data.</text>
</comment>
<dbReference type="EMBL" id="CM046396">
    <property type="protein sequence ID" value="KAI8540278.1"/>
    <property type="molecule type" value="Genomic_DNA"/>
</dbReference>
<evidence type="ECO:0000313" key="1">
    <source>
        <dbReference type="EMBL" id="KAI8540278.1"/>
    </source>
</evidence>
<accession>A0ACC0MIW3</accession>
<gene>
    <name evidence="1" type="ORF">RHMOL_Rhmol09G0250500</name>
</gene>